<dbReference type="PANTHER" id="PTHR21301:SF10">
    <property type="entry name" value="REVERSE TRANSCRIPTASE DOMAIN-CONTAINING PROTEIN"/>
    <property type="match status" value="1"/>
</dbReference>
<dbReference type="Pfam" id="PF26215">
    <property type="entry name" value="HTH_animal"/>
    <property type="match status" value="1"/>
</dbReference>
<evidence type="ECO:0000313" key="4">
    <source>
        <dbReference type="Proteomes" id="UP000663829"/>
    </source>
</evidence>
<evidence type="ECO:0000259" key="1">
    <source>
        <dbReference type="Pfam" id="PF26215"/>
    </source>
</evidence>
<name>A0A814ASN0_9BILA</name>
<reference evidence="2" key="1">
    <citation type="submission" date="2021-02" db="EMBL/GenBank/DDBJ databases">
        <authorList>
            <person name="Nowell W R."/>
        </authorList>
    </citation>
    <scope>NUCLEOTIDE SEQUENCE</scope>
</reference>
<dbReference type="Proteomes" id="UP000681722">
    <property type="component" value="Unassembled WGS sequence"/>
</dbReference>
<gene>
    <name evidence="2" type="ORF">GPM918_LOCUS9556</name>
    <name evidence="3" type="ORF">SRO942_LOCUS9557</name>
</gene>
<feature type="domain" description="Helix-turn-helix" evidence="1">
    <location>
        <begin position="139"/>
        <end position="199"/>
    </location>
</feature>
<keyword evidence="4" id="KW-1185">Reference proteome</keyword>
<dbReference type="PANTHER" id="PTHR21301">
    <property type="entry name" value="REVERSE TRANSCRIPTASE"/>
    <property type="match status" value="1"/>
</dbReference>
<dbReference type="Proteomes" id="UP000663829">
    <property type="component" value="Unassembled WGS sequence"/>
</dbReference>
<dbReference type="OrthoDB" id="9908726at2759"/>
<organism evidence="2 4">
    <name type="scientific">Didymodactylos carnosus</name>
    <dbReference type="NCBI Taxonomy" id="1234261"/>
    <lineage>
        <taxon>Eukaryota</taxon>
        <taxon>Metazoa</taxon>
        <taxon>Spiralia</taxon>
        <taxon>Gnathifera</taxon>
        <taxon>Rotifera</taxon>
        <taxon>Eurotatoria</taxon>
        <taxon>Bdelloidea</taxon>
        <taxon>Philodinida</taxon>
        <taxon>Philodinidae</taxon>
        <taxon>Didymodactylos</taxon>
    </lineage>
</organism>
<sequence>MNLGRIRKEKDPIKLDVNDRRLIKSFYTLPLNEEQIRSAKLIWQEETARAYAQRAMQGKTNLAESSEQDSLIMEQLIKIIEERELNMIKHAEQIHDRQMKSFSWTPTIGEHVDYLDVRVQVETPGFRTRVYRKLAAQPYILPFNSAHPPHVMKNIPFSALLRAVRIYSHSENLAEEIEKVRVMLLLNKYPPAFIDRHFKRFFETLTREKDSKLLLGIQHSEFREKVLEPEWNKKEKKGIDFNKDILLHFTYTPSLARFGARFHQIWQEIFEDTPLSGIPVILAHGLTDNLKSILVHQKPSKTAIKDIIETVEQ</sequence>
<dbReference type="InterPro" id="IPR058912">
    <property type="entry name" value="HTH_animal"/>
</dbReference>
<proteinExistence type="predicted"/>
<dbReference type="AlphaFoldDB" id="A0A814ASN0"/>
<dbReference type="EMBL" id="CAJNOQ010001788">
    <property type="protein sequence ID" value="CAF0919134.1"/>
    <property type="molecule type" value="Genomic_DNA"/>
</dbReference>
<evidence type="ECO:0000313" key="3">
    <source>
        <dbReference type="EMBL" id="CAF3698771.1"/>
    </source>
</evidence>
<dbReference type="EMBL" id="CAJOBC010001788">
    <property type="protein sequence ID" value="CAF3698771.1"/>
    <property type="molecule type" value="Genomic_DNA"/>
</dbReference>
<protein>
    <recommendedName>
        <fullName evidence="1">Helix-turn-helix domain-containing protein</fullName>
    </recommendedName>
</protein>
<accession>A0A814ASN0</accession>
<evidence type="ECO:0000313" key="2">
    <source>
        <dbReference type="EMBL" id="CAF0919134.1"/>
    </source>
</evidence>
<comment type="caution">
    <text evidence="2">The sequence shown here is derived from an EMBL/GenBank/DDBJ whole genome shotgun (WGS) entry which is preliminary data.</text>
</comment>